<dbReference type="GO" id="GO:0006355">
    <property type="term" value="P:regulation of DNA-templated transcription"/>
    <property type="evidence" value="ECO:0007669"/>
    <property type="project" value="InterPro"/>
</dbReference>
<proteinExistence type="predicted"/>
<feature type="transmembrane region" description="Helical" evidence="17">
    <location>
        <begin position="327"/>
        <end position="346"/>
    </location>
</feature>
<dbReference type="InterPro" id="IPR036890">
    <property type="entry name" value="HATPase_C_sf"/>
</dbReference>
<dbReference type="CDD" id="cd16922">
    <property type="entry name" value="HATPase_EvgS-ArcB-TorS-like"/>
    <property type="match status" value="1"/>
</dbReference>
<feature type="transmembrane region" description="Helical" evidence="17">
    <location>
        <begin position="6"/>
        <end position="25"/>
    </location>
</feature>
<evidence type="ECO:0000256" key="5">
    <source>
        <dbReference type="ARBA" id="ARBA00022553"/>
    </source>
</evidence>
<dbReference type="EMBL" id="JAFKCV010000006">
    <property type="protein sequence ID" value="MBN7825949.1"/>
    <property type="molecule type" value="Genomic_DNA"/>
</dbReference>
<dbReference type="InterPro" id="IPR036097">
    <property type="entry name" value="HisK_dim/P_sf"/>
</dbReference>
<dbReference type="GO" id="GO:0005886">
    <property type="term" value="C:plasma membrane"/>
    <property type="evidence" value="ECO:0007669"/>
    <property type="project" value="UniProtKB-SubCell"/>
</dbReference>
<dbReference type="Gene3D" id="1.20.120.160">
    <property type="entry name" value="HPT domain"/>
    <property type="match status" value="1"/>
</dbReference>
<feature type="domain" description="PAC" evidence="21">
    <location>
        <begin position="590"/>
        <end position="642"/>
    </location>
</feature>
<dbReference type="PROSITE" id="PS50112">
    <property type="entry name" value="PAS"/>
    <property type="match status" value="2"/>
</dbReference>
<dbReference type="InterPro" id="IPR004358">
    <property type="entry name" value="Sig_transdc_His_kin-like_C"/>
</dbReference>
<dbReference type="PROSITE" id="PS50110">
    <property type="entry name" value="RESPONSE_REGULATORY"/>
    <property type="match status" value="2"/>
</dbReference>
<dbReference type="SUPFAM" id="SSF55785">
    <property type="entry name" value="PYP-like sensor domain (PAS domain)"/>
    <property type="match status" value="3"/>
</dbReference>
<evidence type="ECO:0000256" key="10">
    <source>
        <dbReference type="ARBA" id="ARBA00022840"/>
    </source>
</evidence>
<dbReference type="InterPro" id="IPR008207">
    <property type="entry name" value="Sig_transdc_His_kin_Hpt_dom"/>
</dbReference>
<dbReference type="InterPro" id="IPR000700">
    <property type="entry name" value="PAS-assoc_C"/>
</dbReference>
<accession>A0A939DNB8</accession>
<dbReference type="PROSITE" id="PS50109">
    <property type="entry name" value="HIS_KIN"/>
    <property type="match status" value="1"/>
</dbReference>
<evidence type="ECO:0000256" key="9">
    <source>
        <dbReference type="ARBA" id="ARBA00022777"/>
    </source>
</evidence>
<dbReference type="FunFam" id="3.30.565.10:FF:000010">
    <property type="entry name" value="Sensor histidine kinase RcsC"/>
    <property type="match status" value="1"/>
</dbReference>
<dbReference type="CDD" id="cd00088">
    <property type="entry name" value="HPT"/>
    <property type="match status" value="1"/>
</dbReference>
<evidence type="ECO:0000259" key="22">
    <source>
        <dbReference type="PROSITE" id="PS50894"/>
    </source>
</evidence>
<dbReference type="FunFam" id="1.10.287.130:FF:000038">
    <property type="entry name" value="Sensory transduction histidine kinase"/>
    <property type="match status" value="1"/>
</dbReference>
<evidence type="ECO:0000259" key="18">
    <source>
        <dbReference type="PROSITE" id="PS50109"/>
    </source>
</evidence>
<evidence type="ECO:0000256" key="14">
    <source>
        <dbReference type="ARBA" id="ARBA00023306"/>
    </source>
</evidence>
<comment type="catalytic activity">
    <reaction evidence="1">
        <text>ATP + protein L-histidine = ADP + protein N-phospho-L-histidine.</text>
        <dbReference type="EC" id="2.7.13.3"/>
    </reaction>
</comment>
<dbReference type="InterPro" id="IPR048760">
    <property type="entry name" value="VP0354-like_sensor_dom"/>
</dbReference>
<dbReference type="InterPro" id="IPR001610">
    <property type="entry name" value="PAC"/>
</dbReference>
<protein>
    <recommendedName>
        <fullName evidence="3">histidine kinase</fullName>
        <ecNumber evidence="3">2.7.13.3</ecNumber>
    </recommendedName>
</protein>
<keyword evidence="7 17" id="KW-0812">Transmembrane</keyword>
<keyword evidence="14" id="KW-0131">Cell cycle</keyword>
<dbReference type="Pfam" id="PF08447">
    <property type="entry name" value="PAS_3"/>
    <property type="match status" value="1"/>
</dbReference>
<dbReference type="RefSeq" id="WP_206574063.1">
    <property type="nucleotide sequence ID" value="NZ_JAFKCV010000006.1"/>
</dbReference>
<dbReference type="Pfam" id="PF00512">
    <property type="entry name" value="HisKA"/>
    <property type="match status" value="1"/>
</dbReference>
<organism evidence="23 24">
    <name type="scientific">Bowmanella dokdonensis</name>
    <dbReference type="NCBI Taxonomy" id="751969"/>
    <lineage>
        <taxon>Bacteria</taxon>
        <taxon>Pseudomonadati</taxon>
        <taxon>Pseudomonadota</taxon>
        <taxon>Gammaproteobacteria</taxon>
        <taxon>Alteromonadales</taxon>
        <taxon>Alteromonadaceae</taxon>
        <taxon>Bowmanella</taxon>
    </lineage>
</organism>
<keyword evidence="11 17" id="KW-1133">Transmembrane helix</keyword>
<keyword evidence="10" id="KW-0067">ATP-binding</keyword>
<dbReference type="EC" id="2.7.13.3" evidence="3"/>
<evidence type="ECO:0000259" key="20">
    <source>
        <dbReference type="PROSITE" id="PS50112"/>
    </source>
</evidence>
<evidence type="ECO:0000259" key="21">
    <source>
        <dbReference type="PROSITE" id="PS50113"/>
    </source>
</evidence>
<dbReference type="Gene3D" id="3.40.50.2300">
    <property type="match status" value="2"/>
</dbReference>
<dbReference type="Pfam" id="PF02518">
    <property type="entry name" value="HATPase_c"/>
    <property type="match status" value="1"/>
</dbReference>
<dbReference type="InterPro" id="IPR036641">
    <property type="entry name" value="HPT_dom_sf"/>
</dbReference>
<dbReference type="Pfam" id="PF00072">
    <property type="entry name" value="Response_reg"/>
    <property type="match status" value="2"/>
</dbReference>
<keyword evidence="5 16" id="KW-0597">Phosphoprotein</keyword>
<dbReference type="InterPro" id="IPR000014">
    <property type="entry name" value="PAS"/>
</dbReference>
<keyword evidence="4" id="KW-1003">Cell membrane</keyword>
<dbReference type="CDD" id="cd00130">
    <property type="entry name" value="PAS"/>
    <property type="match status" value="3"/>
</dbReference>
<evidence type="ECO:0000259" key="19">
    <source>
        <dbReference type="PROSITE" id="PS50110"/>
    </source>
</evidence>
<evidence type="ECO:0000256" key="6">
    <source>
        <dbReference type="ARBA" id="ARBA00022679"/>
    </source>
</evidence>
<keyword evidence="13 17" id="KW-0472">Membrane</keyword>
<feature type="modified residue" description="4-aspartylphosphate" evidence="16">
    <location>
        <position position="1216"/>
    </location>
</feature>
<dbReference type="Gene3D" id="3.30.565.10">
    <property type="entry name" value="Histidine kinase-like ATPase, C-terminal domain"/>
    <property type="match status" value="1"/>
</dbReference>
<evidence type="ECO:0000256" key="7">
    <source>
        <dbReference type="ARBA" id="ARBA00022692"/>
    </source>
</evidence>
<evidence type="ECO:0000256" key="17">
    <source>
        <dbReference type="SAM" id="Phobius"/>
    </source>
</evidence>
<dbReference type="Gene3D" id="3.30.450.20">
    <property type="entry name" value="PAS domain"/>
    <property type="match status" value="4"/>
</dbReference>
<dbReference type="InterPro" id="IPR003594">
    <property type="entry name" value="HATPase_dom"/>
</dbReference>
<evidence type="ECO:0000256" key="4">
    <source>
        <dbReference type="ARBA" id="ARBA00022475"/>
    </source>
</evidence>
<evidence type="ECO:0000256" key="13">
    <source>
        <dbReference type="ARBA" id="ARBA00023136"/>
    </source>
</evidence>
<dbReference type="InterPro" id="IPR011006">
    <property type="entry name" value="CheY-like_superfamily"/>
</dbReference>
<dbReference type="PROSITE" id="PS50113">
    <property type="entry name" value="PAC"/>
    <property type="match status" value="3"/>
</dbReference>
<keyword evidence="12" id="KW-0902">Two-component regulatory system</keyword>
<dbReference type="InterPro" id="IPR013767">
    <property type="entry name" value="PAS_fold"/>
</dbReference>
<dbReference type="SUPFAM" id="SSF47226">
    <property type="entry name" value="Histidine-containing phosphotransfer domain, HPT domain"/>
    <property type="match status" value="1"/>
</dbReference>
<dbReference type="PROSITE" id="PS50894">
    <property type="entry name" value="HPT"/>
    <property type="match status" value="1"/>
</dbReference>
<keyword evidence="6" id="KW-0808">Transferase</keyword>
<feature type="domain" description="HPt" evidence="22">
    <location>
        <begin position="1324"/>
        <end position="1424"/>
    </location>
</feature>
<evidence type="ECO:0000256" key="12">
    <source>
        <dbReference type="ARBA" id="ARBA00023012"/>
    </source>
</evidence>
<evidence type="ECO:0000256" key="16">
    <source>
        <dbReference type="PROSITE-ProRule" id="PRU00169"/>
    </source>
</evidence>
<feature type="domain" description="PAC" evidence="21">
    <location>
        <begin position="431"/>
        <end position="482"/>
    </location>
</feature>
<keyword evidence="9" id="KW-0418">Kinase</keyword>
<dbReference type="SMART" id="SM00091">
    <property type="entry name" value="PAS"/>
    <property type="match status" value="3"/>
</dbReference>
<dbReference type="InterPro" id="IPR003661">
    <property type="entry name" value="HisK_dim/P_dom"/>
</dbReference>
<reference evidence="23" key="1">
    <citation type="submission" date="2021-03" db="EMBL/GenBank/DDBJ databases">
        <title>novel species isolated from a fishpond in China.</title>
        <authorList>
            <person name="Lu H."/>
            <person name="Cai Z."/>
        </authorList>
    </citation>
    <scope>NUCLEOTIDE SEQUENCE</scope>
    <source>
        <strain evidence="23">JCM 30855</strain>
    </source>
</reference>
<dbReference type="SMART" id="SM00086">
    <property type="entry name" value="PAC"/>
    <property type="match status" value="3"/>
</dbReference>
<dbReference type="Gene3D" id="1.10.287.130">
    <property type="match status" value="1"/>
</dbReference>
<feature type="domain" description="PAS" evidence="20">
    <location>
        <begin position="501"/>
        <end position="547"/>
    </location>
</feature>
<dbReference type="Pfam" id="PF21623">
    <property type="entry name" value="HK_sensor_dom_bact"/>
    <property type="match status" value="1"/>
</dbReference>
<dbReference type="InterPro" id="IPR001789">
    <property type="entry name" value="Sig_transdc_resp-reg_receiver"/>
</dbReference>
<dbReference type="CDD" id="cd17546">
    <property type="entry name" value="REC_hyHK_CKI1_RcsC-like"/>
    <property type="match status" value="2"/>
</dbReference>
<comment type="caution">
    <text evidence="23">The sequence shown here is derived from an EMBL/GenBank/DDBJ whole genome shotgun (WGS) entry which is preliminary data.</text>
</comment>
<dbReference type="PANTHER" id="PTHR45339">
    <property type="entry name" value="HYBRID SIGNAL TRANSDUCTION HISTIDINE KINASE J"/>
    <property type="match status" value="1"/>
</dbReference>
<dbReference type="Gene3D" id="2.10.70.100">
    <property type="match status" value="1"/>
</dbReference>
<evidence type="ECO:0000256" key="8">
    <source>
        <dbReference type="ARBA" id="ARBA00022741"/>
    </source>
</evidence>
<keyword evidence="8" id="KW-0547">Nucleotide-binding</keyword>
<dbReference type="SUPFAM" id="SSF52172">
    <property type="entry name" value="CheY-like"/>
    <property type="match status" value="2"/>
</dbReference>
<feature type="modified residue" description="4-aspartylphosphate" evidence="16">
    <location>
        <position position="1075"/>
    </location>
</feature>
<dbReference type="InterPro" id="IPR035965">
    <property type="entry name" value="PAS-like_dom_sf"/>
</dbReference>
<dbReference type="SUPFAM" id="SSF47384">
    <property type="entry name" value="Homodimeric domain of signal transducing histidine kinase"/>
    <property type="match status" value="1"/>
</dbReference>
<dbReference type="InterPro" id="IPR013655">
    <property type="entry name" value="PAS_fold_3"/>
</dbReference>
<feature type="domain" description="PAC" evidence="21">
    <location>
        <begin position="717"/>
        <end position="769"/>
    </location>
</feature>
<dbReference type="SMART" id="SM00388">
    <property type="entry name" value="HisKA"/>
    <property type="match status" value="1"/>
</dbReference>
<evidence type="ECO:0000256" key="15">
    <source>
        <dbReference type="PROSITE-ProRule" id="PRU00110"/>
    </source>
</evidence>
<evidence type="ECO:0000256" key="2">
    <source>
        <dbReference type="ARBA" id="ARBA00004651"/>
    </source>
</evidence>
<feature type="domain" description="Histidine kinase" evidence="18">
    <location>
        <begin position="787"/>
        <end position="1008"/>
    </location>
</feature>
<dbReference type="GO" id="GO:0005524">
    <property type="term" value="F:ATP binding"/>
    <property type="evidence" value="ECO:0007669"/>
    <property type="project" value="UniProtKB-KW"/>
</dbReference>
<dbReference type="InterPro" id="IPR029151">
    <property type="entry name" value="Sensor-like_sf"/>
</dbReference>
<feature type="modified residue" description="Phosphohistidine" evidence="15">
    <location>
        <position position="1363"/>
    </location>
</feature>
<dbReference type="GO" id="GO:0000155">
    <property type="term" value="F:phosphorelay sensor kinase activity"/>
    <property type="evidence" value="ECO:0007669"/>
    <property type="project" value="InterPro"/>
</dbReference>
<evidence type="ECO:0000256" key="3">
    <source>
        <dbReference type="ARBA" id="ARBA00012438"/>
    </source>
</evidence>
<evidence type="ECO:0000256" key="1">
    <source>
        <dbReference type="ARBA" id="ARBA00000085"/>
    </source>
</evidence>
<dbReference type="PANTHER" id="PTHR45339:SF1">
    <property type="entry name" value="HYBRID SIGNAL TRANSDUCTION HISTIDINE KINASE J"/>
    <property type="match status" value="1"/>
</dbReference>
<gene>
    <name evidence="23" type="ORF">J0A66_11995</name>
</gene>
<dbReference type="SMART" id="SM00448">
    <property type="entry name" value="REC"/>
    <property type="match status" value="2"/>
</dbReference>
<sequence>MFSRRYLRVTLLVAALAAIMVLLFVSGIRYERQKTFSTLTVNLTDQLKARTGRLEEQVAAMKRDVMLLSGVPPIQGLVRVAAGNGLDAQENSTAELWITRLEEIFTAYLNSHPDIKQVRYIGLENDGAELVRVDRNQGQVRRVPPANLQHKAHRDYFIETIELPEGQLYVSEINLNRELGEIETPLQPTIRVATPIYDKGGTLFGLVIVNWDLTGLLQDLATNLNTDRQLYLLNSEGQYLIHPDAQRSFSFEFGAAATWQDEFEVLPARYDWQQTLRRVSNGQEVFYLAEHELTLQSGHTPRHLTMRITYPQSLMDRDVASAAGRQVAAMFGGMLLIGTLLLLYRMNVRQRQRLSREQARLAAIVTHSRDAVIGADLKGMITDWNLTAERIFGYSYEEAVGQSFVQLLVPEHLRQETQHTLQKIRQGQLVLPYDTQRRCKDGSLAMLSVSVSPVTEGEKIIGAAATMRDISQQKAYEMQIQQLNNELENRVAAQTAEIAKMHRFQQAVLKQAGHAVIATDPNGLITLFNPAAEKLLGYGADEMIGKQSPAVFHLSGEIESRAKSFSKELGRNVLPGFEVFVCKSRLGKVNSHEWTYVHKSGRYIDVQLSVTSLVDEQGEITGFLGMATDISEQVQVRRELVSTRDHLLKAAEVGELGIWSWEVKADKLSWNERMFQIYQLPAATRLNYQSWYDSVHPEDRKWLISQLQDLLAGKGVFSPTFRIRLPDSSVRTIQAAATVECDSNGEPELVLGINRDITAQRQYEHTLQKARIEADSANKAKSAFLANMSHEIRTPMNAVLGMLQLLKRGELKTQQQDYVTKAESAGNTLLSILNDILDFSKVEAGKLHLDPQPCDLDLVLREVANIVSASVDLKDLDVLFDLDPQLPSEVLLDGMRLKQILINLAGNAIKFTEEGEVCLSVRKMQQVGDSLTLEFHISDTGIGIDEGQLQHIFDGFSQAEASTTRRFGGSGLGLAICKRLVDLMGGELKVVSELGKGSTFSFTLPCEVLQKRRTRNLPKDLRVLIVDDHEATRDVLLTMIQSFGWQGEAIDKGERAIAKMALGGNHPPYDLVLMDWKMPGMDGWEVCECIRAMFPPHKLPMFIMVTAHGAEIISQRQSIEEITNALLVKPITASMLLDTVADCLNFRGRLTAAKEVGKKPLKGLRLLLVEDNKTNQQVAMELLTIEGAEVLLAENGMAAVERVRRERQQLDLVLMDVQMPGMDGYTATKQIRQKLGLRTLPIIAMTANALASDRETALAVGMNDHLGKPFELENLLRVILKWTHGPGDARTPAETGQEGAASEQASTVSQRIDWQGALKRMGRNRAVLEKSIRSFLAEAPEILDSIPANYPLERRAHIADQLHSLKGMGATIGATVVAQLAGQLERQLRQNNPREYGVNRTGLARQLELCRNELEILVGKNSGEIADKSISKVWLLSELNRLLELLEQANLDALVVFENLKDSLLRETPILSGELNQSMESMDFPRALALCKQVKSRIEEQ</sequence>
<dbReference type="SMART" id="SM00387">
    <property type="entry name" value="HATPase_c"/>
    <property type="match status" value="1"/>
</dbReference>
<comment type="subcellular location">
    <subcellularLocation>
        <location evidence="2">Cell membrane</location>
        <topology evidence="2">Multi-pass membrane protein</topology>
    </subcellularLocation>
</comment>
<dbReference type="NCBIfam" id="TIGR00229">
    <property type="entry name" value="sensory_box"/>
    <property type="match status" value="2"/>
</dbReference>
<name>A0A939DNB8_9ALTE</name>
<evidence type="ECO:0000256" key="11">
    <source>
        <dbReference type="ARBA" id="ARBA00022989"/>
    </source>
</evidence>
<keyword evidence="24" id="KW-1185">Reference proteome</keyword>
<evidence type="ECO:0000313" key="23">
    <source>
        <dbReference type="EMBL" id="MBN7825949.1"/>
    </source>
</evidence>
<dbReference type="Pfam" id="PF01627">
    <property type="entry name" value="Hpt"/>
    <property type="match status" value="1"/>
</dbReference>
<feature type="domain" description="Response regulatory" evidence="19">
    <location>
        <begin position="1165"/>
        <end position="1283"/>
    </location>
</feature>
<dbReference type="CDD" id="cd00082">
    <property type="entry name" value="HisKA"/>
    <property type="match status" value="1"/>
</dbReference>
<feature type="domain" description="PAS" evidence="20">
    <location>
        <begin position="357"/>
        <end position="428"/>
    </location>
</feature>
<dbReference type="PRINTS" id="PR00344">
    <property type="entry name" value="BCTRLSENSOR"/>
</dbReference>
<dbReference type="SUPFAM" id="SSF55874">
    <property type="entry name" value="ATPase domain of HSP90 chaperone/DNA topoisomerase II/histidine kinase"/>
    <property type="match status" value="1"/>
</dbReference>
<dbReference type="InterPro" id="IPR005467">
    <property type="entry name" value="His_kinase_dom"/>
</dbReference>
<evidence type="ECO:0000313" key="24">
    <source>
        <dbReference type="Proteomes" id="UP000664654"/>
    </source>
</evidence>
<dbReference type="SUPFAM" id="SSF103190">
    <property type="entry name" value="Sensory domain-like"/>
    <property type="match status" value="1"/>
</dbReference>
<feature type="domain" description="Response regulatory" evidence="19">
    <location>
        <begin position="1022"/>
        <end position="1144"/>
    </location>
</feature>
<dbReference type="Pfam" id="PF00989">
    <property type="entry name" value="PAS"/>
    <property type="match status" value="2"/>
</dbReference>
<dbReference type="Proteomes" id="UP000664654">
    <property type="component" value="Unassembled WGS sequence"/>
</dbReference>
<dbReference type="CDD" id="cd18773">
    <property type="entry name" value="PDC1_HK_sensor"/>
    <property type="match status" value="1"/>
</dbReference>